<gene>
    <name evidence="9" type="primary">argB</name>
    <name evidence="11" type="ORF">BG261_04575</name>
</gene>
<dbReference type="GO" id="GO:0005737">
    <property type="term" value="C:cytoplasm"/>
    <property type="evidence" value="ECO:0007669"/>
    <property type="project" value="UniProtKB-SubCell"/>
</dbReference>
<feature type="domain" description="Aspartate/glutamate/uridylate kinase" evidence="10">
    <location>
        <begin position="2"/>
        <end position="231"/>
    </location>
</feature>
<dbReference type="RefSeq" id="WP_070792524.1">
    <property type="nucleotide sequence ID" value="NZ_MKIR01000022.1"/>
</dbReference>
<dbReference type="NCBIfam" id="TIGR00761">
    <property type="entry name" value="argB"/>
    <property type="match status" value="1"/>
</dbReference>
<accession>A0A1E8GL05</accession>
<keyword evidence="12" id="KW-1185">Reference proteome</keyword>
<evidence type="ECO:0000256" key="7">
    <source>
        <dbReference type="ARBA" id="ARBA00022840"/>
    </source>
</evidence>
<comment type="similarity">
    <text evidence="9">Belongs to the acetylglutamate kinase family. ArgB subfamily.</text>
</comment>
<feature type="binding site" evidence="9">
    <location>
        <position position="155"/>
    </location>
    <ligand>
        <name>substrate</name>
    </ligand>
</feature>
<evidence type="ECO:0000256" key="3">
    <source>
        <dbReference type="ARBA" id="ARBA00022605"/>
    </source>
</evidence>
<evidence type="ECO:0000256" key="6">
    <source>
        <dbReference type="ARBA" id="ARBA00022777"/>
    </source>
</evidence>
<keyword evidence="2 9" id="KW-0055">Arginine biosynthesis</keyword>
<dbReference type="InterPro" id="IPR037528">
    <property type="entry name" value="ArgB"/>
</dbReference>
<keyword evidence="4 9" id="KW-0808">Transferase</keyword>
<dbReference type="STRING" id="1859473.BG261_04575"/>
<dbReference type="HAMAP" id="MF_00082">
    <property type="entry name" value="ArgB"/>
    <property type="match status" value="1"/>
</dbReference>
<feature type="binding site" evidence="9">
    <location>
        <begin position="40"/>
        <end position="41"/>
    </location>
    <ligand>
        <name>substrate</name>
    </ligand>
</feature>
<protein>
    <recommendedName>
        <fullName evidence="9">Acetylglutamate kinase</fullName>
        <ecNumber evidence="9">2.7.2.8</ecNumber>
    </recommendedName>
    <alternativeName>
        <fullName evidence="9">N-acetyl-L-glutamate 5-phosphotransferase</fullName>
    </alternativeName>
    <alternativeName>
        <fullName evidence="9">NAG kinase</fullName>
        <shortName evidence="9">NAGK</shortName>
    </alternativeName>
</protein>
<comment type="catalytic activity">
    <reaction evidence="8 9">
        <text>N-acetyl-L-glutamate + ATP = N-acetyl-L-glutamyl 5-phosphate + ADP</text>
        <dbReference type="Rhea" id="RHEA:14629"/>
        <dbReference type="ChEBI" id="CHEBI:30616"/>
        <dbReference type="ChEBI" id="CHEBI:44337"/>
        <dbReference type="ChEBI" id="CHEBI:57936"/>
        <dbReference type="ChEBI" id="CHEBI:456216"/>
        <dbReference type="EC" id="2.7.2.8"/>
    </reaction>
</comment>
<comment type="caution">
    <text evidence="11">The sequence shown here is derived from an EMBL/GenBank/DDBJ whole genome shotgun (WGS) entry which is preliminary data.</text>
</comment>
<dbReference type="Pfam" id="PF00696">
    <property type="entry name" value="AA_kinase"/>
    <property type="match status" value="1"/>
</dbReference>
<keyword evidence="9" id="KW-0963">Cytoplasm</keyword>
<proteinExistence type="inferred from homology"/>
<dbReference type="AlphaFoldDB" id="A0A1E8GL05"/>
<organism evidence="11 12">
    <name type="scientific">Floricoccus tropicus</name>
    <dbReference type="NCBI Taxonomy" id="1859473"/>
    <lineage>
        <taxon>Bacteria</taxon>
        <taxon>Bacillati</taxon>
        <taxon>Bacillota</taxon>
        <taxon>Bacilli</taxon>
        <taxon>Lactobacillales</taxon>
        <taxon>Streptococcaceae</taxon>
        <taxon>Floricoccus</taxon>
    </lineage>
</organism>
<dbReference type="PRINTS" id="PR00474">
    <property type="entry name" value="GLU5KINASE"/>
</dbReference>
<evidence type="ECO:0000256" key="5">
    <source>
        <dbReference type="ARBA" id="ARBA00022741"/>
    </source>
</evidence>
<dbReference type="CDD" id="cd04238">
    <property type="entry name" value="AAK_NAGK-like"/>
    <property type="match status" value="1"/>
</dbReference>
<dbReference type="Gene3D" id="3.40.1160.10">
    <property type="entry name" value="Acetylglutamate kinase-like"/>
    <property type="match status" value="1"/>
</dbReference>
<dbReference type="Proteomes" id="UP000178622">
    <property type="component" value="Unassembled WGS sequence"/>
</dbReference>
<dbReference type="EC" id="2.7.2.8" evidence="9"/>
<dbReference type="InterPro" id="IPR001048">
    <property type="entry name" value="Asp/Glu/Uridylate_kinase"/>
</dbReference>
<dbReference type="EMBL" id="MKIR01000022">
    <property type="protein sequence ID" value="OFI48941.1"/>
    <property type="molecule type" value="Genomic_DNA"/>
</dbReference>
<keyword evidence="3 9" id="KW-0028">Amino-acid biosynthesis</keyword>
<evidence type="ECO:0000313" key="12">
    <source>
        <dbReference type="Proteomes" id="UP000178622"/>
    </source>
</evidence>
<dbReference type="GO" id="GO:0042450">
    <property type="term" value="P:L-arginine biosynthetic process via ornithine"/>
    <property type="evidence" value="ECO:0007669"/>
    <property type="project" value="UniProtKB-UniRule"/>
</dbReference>
<sequence>MKTIVVKMGGVASDNLDFEFFQQIKLWQAQGHNIVIVHGGGNYISQMMEKMNVPVEKKNGLRVTNQVALDIARLALLGQVQPMLTGRFQAEQISALGLNAASDRLIEGHIIDFHKFGYVGQVDKINIYLLENLMEIRQVPIIAPLGMTEDGQWLNINADDVAAQVASQLQADELYLLTDVPGIKKENIWMKKIPTEEIDELKDKKIVTGGMLPKIESAKKALKAGVGAVFINNCISSKGTEIGAF</sequence>
<dbReference type="InterPro" id="IPR001057">
    <property type="entry name" value="Glu/AcGlu_kinase"/>
</dbReference>
<dbReference type="PIRSF" id="PIRSF000728">
    <property type="entry name" value="NAGK"/>
    <property type="match status" value="1"/>
</dbReference>
<keyword evidence="6 9" id="KW-0418">Kinase</keyword>
<evidence type="ECO:0000256" key="1">
    <source>
        <dbReference type="ARBA" id="ARBA00004828"/>
    </source>
</evidence>
<comment type="subcellular location">
    <subcellularLocation>
        <location evidence="9">Cytoplasm</location>
    </subcellularLocation>
</comment>
<feature type="site" description="Transition state stabilizer" evidence="9">
    <location>
        <position position="214"/>
    </location>
</feature>
<feature type="binding site" evidence="9">
    <location>
        <position position="62"/>
    </location>
    <ligand>
        <name>substrate</name>
    </ligand>
</feature>
<dbReference type="InterPro" id="IPR004662">
    <property type="entry name" value="AcgluKinase_fam"/>
</dbReference>
<evidence type="ECO:0000256" key="2">
    <source>
        <dbReference type="ARBA" id="ARBA00022571"/>
    </source>
</evidence>
<dbReference type="GO" id="GO:0003991">
    <property type="term" value="F:acetylglutamate kinase activity"/>
    <property type="evidence" value="ECO:0007669"/>
    <property type="project" value="UniProtKB-UniRule"/>
</dbReference>
<comment type="function">
    <text evidence="9">Catalyzes the ATP-dependent phosphorylation of N-acetyl-L-glutamate.</text>
</comment>
<dbReference type="OrthoDB" id="9803155at2"/>
<dbReference type="PANTHER" id="PTHR23342:SF0">
    <property type="entry name" value="N-ACETYLGLUTAMATE SYNTHASE, MITOCHONDRIAL"/>
    <property type="match status" value="1"/>
</dbReference>
<dbReference type="InterPro" id="IPR036393">
    <property type="entry name" value="AceGlu_kinase-like_sf"/>
</dbReference>
<name>A0A1E8GL05_9LACT</name>
<evidence type="ECO:0000256" key="9">
    <source>
        <dbReference type="HAMAP-Rule" id="MF_00082"/>
    </source>
</evidence>
<dbReference type="UniPathway" id="UPA00068">
    <property type="reaction ID" value="UER00107"/>
</dbReference>
<feature type="site" description="Transition state stabilizer" evidence="9">
    <location>
        <position position="7"/>
    </location>
</feature>
<reference evidence="12" key="1">
    <citation type="submission" date="2016-09" db="EMBL/GenBank/DDBJ databases">
        <title>Draft genome sequence of a novel species of the family Streptococcaceae isolated from flowers.</title>
        <authorList>
            <person name="Chuah L.-O."/>
            <person name="Yap K.-P."/>
            <person name="Thong K.L."/>
            <person name="Liong M.T."/>
            <person name="Ahmad R."/>
            <person name="Rusul G."/>
        </authorList>
    </citation>
    <scope>NUCLEOTIDE SEQUENCE [LARGE SCALE GENOMIC DNA]</scope>
    <source>
        <strain evidence="12">DF1</strain>
    </source>
</reference>
<dbReference type="GO" id="GO:0005524">
    <property type="term" value="F:ATP binding"/>
    <property type="evidence" value="ECO:0007669"/>
    <property type="project" value="UniProtKB-UniRule"/>
</dbReference>
<evidence type="ECO:0000256" key="4">
    <source>
        <dbReference type="ARBA" id="ARBA00022679"/>
    </source>
</evidence>
<evidence type="ECO:0000313" key="11">
    <source>
        <dbReference type="EMBL" id="OFI48941.1"/>
    </source>
</evidence>
<evidence type="ECO:0000259" key="10">
    <source>
        <dbReference type="Pfam" id="PF00696"/>
    </source>
</evidence>
<comment type="pathway">
    <text evidence="1 9">Amino-acid biosynthesis; L-arginine biosynthesis; N(2)-acetyl-L-ornithine from L-glutamate: step 2/4.</text>
</comment>
<dbReference type="SUPFAM" id="SSF53633">
    <property type="entry name" value="Carbamate kinase-like"/>
    <property type="match status" value="1"/>
</dbReference>
<keyword evidence="5 9" id="KW-0547">Nucleotide-binding</keyword>
<keyword evidence="7 9" id="KW-0067">ATP-binding</keyword>
<evidence type="ECO:0000256" key="8">
    <source>
        <dbReference type="ARBA" id="ARBA00048141"/>
    </source>
</evidence>
<dbReference type="PANTHER" id="PTHR23342">
    <property type="entry name" value="N-ACETYLGLUTAMATE SYNTHASE"/>
    <property type="match status" value="1"/>
</dbReference>